<feature type="domain" description="Archaeal Type IV pilin N-terminal" evidence="2">
    <location>
        <begin position="8"/>
        <end position="88"/>
    </location>
</feature>
<reference evidence="3 4" key="1">
    <citation type="submission" date="2023-06" db="EMBL/GenBank/DDBJ databases">
        <title>Genome sequence of Methancorpusculaceae sp. Cs1.</title>
        <authorList>
            <person name="Protasov E."/>
            <person name="Platt K."/>
            <person name="Poehlein A."/>
            <person name="Daniel R."/>
            <person name="Brune A."/>
        </authorList>
    </citation>
    <scope>NUCLEOTIDE SEQUENCE [LARGE SCALE GENOMIC DNA]</scope>
    <source>
        <strain evidence="3 4">Cs1</strain>
    </source>
</reference>
<dbReference type="NCBIfam" id="TIGR02537">
    <property type="entry name" value="arch_flag_Nterm"/>
    <property type="match status" value="1"/>
</dbReference>
<protein>
    <recommendedName>
        <fullName evidence="2">Archaeal Type IV pilin N-terminal domain-containing protein</fullName>
    </recommendedName>
</protein>
<dbReference type="InterPro" id="IPR012859">
    <property type="entry name" value="Pilin_N_archaeal"/>
</dbReference>
<keyword evidence="1" id="KW-0472">Membrane</keyword>
<accession>A0AAE4MDR2</accession>
<feature type="transmembrane region" description="Helical" evidence="1">
    <location>
        <begin position="12"/>
        <end position="34"/>
    </location>
</feature>
<comment type="caution">
    <text evidence="3">The sequence shown here is derived from an EMBL/GenBank/DDBJ whole genome shotgun (WGS) entry which is preliminary data.</text>
</comment>
<keyword evidence="4" id="KW-1185">Reference proteome</keyword>
<dbReference type="Proteomes" id="UP001283212">
    <property type="component" value="Unassembled WGS sequence"/>
</dbReference>
<name>A0AAE4MDR2_9EURY</name>
<dbReference type="AlphaFoldDB" id="A0AAE4MDR2"/>
<proteinExistence type="predicted"/>
<dbReference type="InterPro" id="IPR013373">
    <property type="entry name" value="Flagellin/pilin_N_arc"/>
</dbReference>
<keyword evidence="1" id="KW-0812">Transmembrane</keyword>
<organism evidence="3 4">
    <name type="scientific">Methanorbis rubei</name>
    <dbReference type="NCBI Taxonomy" id="3028300"/>
    <lineage>
        <taxon>Archaea</taxon>
        <taxon>Methanobacteriati</taxon>
        <taxon>Methanobacteriota</taxon>
        <taxon>Stenosarchaea group</taxon>
        <taxon>Methanomicrobia</taxon>
        <taxon>Methanomicrobiales</taxon>
        <taxon>Methanocorpusculaceae</taxon>
        <taxon>Methanorbis</taxon>
    </lineage>
</organism>
<gene>
    <name evidence="3" type="ORF">McpCs1_05050</name>
</gene>
<dbReference type="Pfam" id="PF07790">
    <property type="entry name" value="Pilin_N"/>
    <property type="match status" value="1"/>
</dbReference>
<keyword evidence="1" id="KW-1133">Transmembrane helix</keyword>
<evidence type="ECO:0000313" key="4">
    <source>
        <dbReference type="Proteomes" id="UP001283212"/>
    </source>
</evidence>
<evidence type="ECO:0000259" key="2">
    <source>
        <dbReference type="Pfam" id="PF07790"/>
    </source>
</evidence>
<evidence type="ECO:0000313" key="3">
    <source>
        <dbReference type="EMBL" id="MDV0443137.1"/>
    </source>
</evidence>
<dbReference type="EMBL" id="JAWDKB010000002">
    <property type="protein sequence ID" value="MDV0443137.1"/>
    <property type="molecule type" value="Genomic_DNA"/>
</dbReference>
<sequence>MKRATEENAVSPVVGVMLMIVITVIIAAVVSGFAGNMVANTEKTPQAQIQYVGVMAGNLSSSLGDLGEVGLVFEHKGGEEISLFNLQLDLKEATRTGGNEVTISYNDAPSAIYKNIQKPGESRLPDTVKTRMKKIGVLSTAVATQGNTLIKPGDRFIIFADRIIAVQGLSYNHIYLIADRGGSTAYSEGEFELSAKTQYSLIDTKSGASISSGDLSGRTLDYDLW</sequence>
<dbReference type="RefSeq" id="WP_338095670.1">
    <property type="nucleotide sequence ID" value="NZ_JAWDKB010000002.1"/>
</dbReference>
<evidence type="ECO:0000256" key="1">
    <source>
        <dbReference type="SAM" id="Phobius"/>
    </source>
</evidence>